<dbReference type="Gene3D" id="1.20.1420.20">
    <property type="entry name" value="M75 peptidase, HXXE motif"/>
    <property type="match status" value="1"/>
</dbReference>
<dbReference type="RefSeq" id="WP_153499263.1">
    <property type="nucleotide sequence ID" value="NZ_JBMZXE010000028.1"/>
</dbReference>
<keyword evidence="5" id="KW-1185">Reference proteome</keyword>
<comment type="subcellular location">
    <subcellularLocation>
        <location evidence="1">Cell envelope</location>
    </subcellularLocation>
</comment>
<proteinExistence type="predicted"/>
<accession>A0A6N7LQC5</accession>
<dbReference type="InterPro" id="IPR034984">
    <property type="entry name" value="Imelysin-like_IPPA"/>
</dbReference>
<protein>
    <submittedName>
        <fullName evidence="4">Imelysin</fullName>
    </submittedName>
</protein>
<evidence type="ECO:0000256" key="2">
    <source>
        <dbReference type="ARBA" id="ARBA00022729"/>
    </source>
</evidence>
<dbReference type="PROSITE" id="PS51257">
    <property type="entry name" value="PROKAR_LIPOPROTEIN"/>
    <property type="match status" value="1"/>
</dbReference>
<dbReference type="Proteomes" id="UP000469421">
    <property type="component" value="Unassembled WGS sequence"/>
</dbReference>
<comment type="caution">
    <text evidence="4">The sequence shown here is derived from an EMBL/GenBank/DDBJ whole genome shotgun (WGS) entry which is preliminary data.</text>
</comment>
<evidence type="ECO:0000256" key="1">
    <source>
        <dbReference type="ARBA" id="ARBA00004196"/>
    </source>
</evidence>
<evidence type="ECO:0000259" key="3">
    <source>
        <dbReference type="Pfam" id="PF09375"/>
    </source>
</evidence>
<gene>
    <name evidence="4" type="ORF">GFN93_04470</name>
</gene>
<dbReference type="AlphaFoldDB" id="A0A6N7LQC5"/>
<dbReference type="GO" id="GO:0030313">
    <property type="term" value="C:cell envelope"/>
    <property type="evidence" value="ECO:0007669"/>
    <property type="project" value="UniProtKB-SubCell"/>
</dbReference>
<sequence>MRAVMILLLAGLVSACSHPRQEVTGQLTHQVLLPAHQQWHDSNAALLVATQGYCASELDLAALKQSFYRSLQGWAHLQPLMIGPLAEGNRSWQVQFWPDKRNLVARQVEALLDAASSLDQQALENGSVVVQGLSAFEYVVFDDSVDLEKQSERYCPLLTGIARHQVALSAQVLSLWEGPDGMTAMLTTFPNARFANVDEALGSILRTQITAVDTLKKKLGVPMGRLNKGVPQPWQAEAWRSQHSISNLQASLSGARAVWERVRSLVGDTQLVTRIDAAYENTAQKLAGLSEPLVLLVQHKDNQLRLQSLYDSLDNLETLQQIELARDLGIQLGFNANDGD</sequence>
<dbReference type="InterPro" id="IPR038352">
    <property type="entry name" value="Imelysin_sf"/>
</dbReference>
<reference evidence="4 5" key="1">
    <citation type="submission" date="2019-10" db="EMBL/GenBank/DDBJ databases">
        <title>Alcanivorax sp.PA15-N-34 draft genome sequence.</title>
        <authorList>
            <person name="Liao X."/>
            <person name="Shao Z."/>
        </authorList>
    </citation>
    <scope>NUCLEOTIDE SEQUENCE [LARGE SCALE GENOMIC DNA]</scope>
    <source>
        <strain evidence="4 5">PA15-N-34</strain>
    </source>
</reference>
<organism evidence="4 5">
    <name type="scientific">Alcanivorax sediminis</name>
    <dbReference type="NCBI Taxonomy" id="2663008"/>
    <lineage>
        <taxon>Bacteria</taxon>
        <taxon>Pseudomonadati</taxon>
        <taxon>Pseudomonadota</taxon>
        <taxon>Gammaproteobacteria</taxon>
        <taxon>Oceanospirillales</taxon>
        <taxon>Alcanivoracaceae</taxon>
        <taxon>Alcanivorax</taxon>
    </lineage>
</organism>
<name>A0A6N7LQC5_9GAMM</name>
<evidence type="ECO:0000313" key="5">
    <source>
        <dbReference type="Proteomes" id="UP000469421"/>
    </source>
</evidence>
<evidence type="ECO:0000313" key="4">
    <source>
        <dbReference type="EMBL" id="MQX52489.1"/>
    </source>
</evidence>
<dbReference type="InterPro" id="IPR018976">
    <property type="entry name" value="Imelysin-like"/>
</dbReference>
<dbReference type="Pfam" id="PF09375">
    <property type="entry name" value="Peptidase_M75"/>
    <property type="match status" value="1"/>
</dbReference>
<dbReference type="CDD" id="cd14659">
    <property type="entry name" value="Imelysin-like_IPPA"/>
    <property type="match status" value="1"/>
</dbReference>
<keyword evidence="2" id="KW-0732">Signal</keyword>
<dbReference type="EMBL" id="WIRE01000001">
    <property type="protein sequence ID" value="MQX52489.1"/>
    <property type="molecule type" value="Genomic_DNA"/>
</dbReference>
<feature type="domain" description="Imelysin-like" evidence="3">
    <location>
        <begin position="33"/>
        <end position="318"/>
    </location>
</feature>